<dbReference type="Proteomes" id="UP000243498">
    <property type="component" value="Unassembled WGS sequence"/>
</dbReference>
<organism evidence="9 10">
    <name type="scientific">Metarhizium rileyi (strain RCEF 4871)</name>
    <name type="common">Nomuraea rileyi</name>
    <dbReference type="NCBI Taxonomy" id="1649241"/>
    <lineage>
        <taxon>Eukaryota</taxon>
        <taxon>Fungi</taxon>
        <taxon>Dikarya</taxon>
        <taxon>Ascomycota</taxon>
        <taxon>Pezizomycotina</taxon>
        <taxon>Sordariomycetes</taxon>
        <taxon>Hypocreomycetidae</taxon>
        <taxon>Hypocreales</taxon>
        <taxon>Clavicipitaceae</taxon>
        <taxon>Metarhizium</taxon>
    </lineage>
</organism>
<dbReference type="STRING" id="1081105.A0A167B808"/>
<comment type="similarity">
    <text evidence="2">Belongs to the cytochrome P450 family.</text>
</comment>
<dbReference type="OrthoDB" id="3366823at2759"/>
<evidence type="ECO:0000256" key="8">
    <source>
        <dbReference type="SAM" id="Phobius"/>
    </source>
</evidence>
<evidence type="ECO:0000256" key="7">
    <source>
        <dbReference type="PIRSR" id="PIRSR602403-1"/>
    </source>
</evidence>
<keyword evidence="6" id="KW-0560">Oxidoreductase</keyword>
<keyword evidence="6" id="KW-0503">Monooxygenase</keyword>
<dbReference type="InterPro" id="IPR001128">
    <property type="entry name" value="Cyt_P450"/>
</dbReference>
<dbReference type="Pfam" id="PF00067">
    <property type="entry name" value="p450"/>
    <property type="match status" value="1"/>
</dbReference>
<dbReference type="GO" id="GO:0008395">
    <property type="term" value="F:steroid hydroxylase activity"/>
    <property type="evidence" value="ECO:0007669"/>
    <property type="project" value="TreeGrafter"/>
</dbReference>
<feature type="transmembrane region" description="Helical" evidence="8">
    <location>
        <begin position="12"/>
        <end position="31"/>
    </location>
</feature>
<dbReference type="SUPFAM" id="SSF48264">
    <property type="entry name" value="Cytochrome P450"/>
    <property type="match status" value="1"/>
</dbReference>
<dbReference type="InterPro" id="IPR036396">
    <property type="entry name" value="Cyt_P450_sf"/>
</dbReference>
<gene>
    <name evidence="9" type="ORF">NOR_06174</name>
</gene>
<dbReference type="CDD" id="cd11040">
    <property type="entry name" value="CYP7_CYP8-like"/>
    <property type="match status" value="1"/>
</dbReference>
<dbReference type="OMA" id="WEPNFGS"/>
<keyword evidence="10" id="KW-1185">Reference proteome</keyword>
<evidence type="ECO:0000256" key="6">
    <source>
        <dbReference type="ARBA" id="ARBA00023033"/>
    </source>
</evidence>
<accession>A0A167B808</accession>
<dbReference type="GO" id="GO:0016705">
    <property type="term" value="F:oxidoreductase activity, acting on paired donors, with incorporation or reduction of molecular oxygen"/>
    <property type="evidence" value="ECO:0007669"/>
    <property type="project" value="InterPro"/>
</dbReference>
<proteinExistence type="inferred from homology"/>
<feature type="binding site" description="axial binding residue" evidence="7">
    <location>
        <position position="478"/>
    </location>
    <ligand>
        <name>heme</name>
        <dbReference type="ChEBI" id="CHEBI:30413"/>
    </ligand>
    <ligandPart>
        <name>Fe</name>
        <dbReference type="ChEBI" id="CHEBI:18248"/>
    </ligandPart>
</feature>
<dbReference type="PRINTS" id="PR00465">
    <property type="entry name" value="EP450IV"/>
</dbReference>
<keyword evidence="8" id="KW-1133">Transmembrane helix</keyword>
<keyword evidence="5 7" id="KW-0408">Iron</keyword>
<evidence type="ECO:0000256" key="5">
    <source>
        <dbReference type="ARBA" id="ARBA00023004"/>
    </source>
</evidence>
<keyword evidence="8" id="KW-0812">Transmembrane</keyword>
<dbReference type="AlphaFoldDB" id="A0A167B808"/>
<evidence type="ECO:0000313" key="10">
    <source>
        <dbReference type="Proteomes" id="UP000243498"/>
    </source>
</evidence>
<dbReference type="GO" id="GO:0020037">
    <property type="term" value="F:heme binding"/>
    <property type="evidence" value="ECO:0007669"/>
    <property type="project" value="InterPro"/>
</dbReference>
<keyword evidence="4 7" id="KW-0479">Metal-binding</keyword>
<keyword evidence="8" id="KW-0472">Membrane</keyword>
<comment type="cofactor">
    <cofactor evidence="1 7">
        <name>heme</name>
        <dbReference type="ChEBI" id="CHEBI:30413"/>
    </cofactor>
</comment>
<evidence type="ECO:0000256" key="2">
    <source>
        <dbReference type="ARBA" id="ARBA00010617"/>
    </source>
</evidence>
<name>A0A167B808_METRR</name>
<evidence type="ECO:0000256" key="3">
    <source>
        <dbReference type="ARBA" id="ARBA00022617"/>
    </source>
</evidence>
<dbReference type="Gene3D" id="1.10.630.10">
    <property type="entry name" value="Cytochrome P450"/>
    <property type="match status" value="1"/>
</dbReference>
<dbReference type="PANTHER" id="PTHR24304:SF2">
    <property type="entry name" value="24-HYDROXYCHOLESTEROL 7-ALPHA-HYDROXYLASE"/>
    <property type="match status" value="1"/>
</dbReference>
<evidence type="ECO:0000313" key="9">
    <source>
        <dbReference type="EMBL" id="OAA39754.1"/>
    </source>
</evidence>
<dbReference type="InterPro" id="IPR050529">
    <property type="entry name" value="CYP450_sterol_14alpha_dmase"/>
</dbReference>
<dbReference type="GO" id="GO:0005506">
    <property type="term" value="F:iron ion binding"/>
    <property type="evidence" value="ECO:0007669"/>
    <property type="project" value="InterPro"/>
</dbReference>
<comment type="caution">
    <text evidence="9">The sequence shown here is derived from an EMBL/GenBank/DDBJ whole genome shotgun (WGS) entry which is preliminary data.</text>
</comment>
<protein>
    <submittedName>
        <fullName evidence="9">Cytochrome P450</fullName>
    </submittedName>
</protein>
<dbReference type="InterPro" id="IPR002403">
    <property type="entry name" value="Cyt_P450_E_grp-IV"/>
</dbReference>
<keyword evidence="3 7" id="KW-0349">Heme</keyword>
<dbReference type="PANTHER" id="PTHR24304">
    <property type="entry name" value="CYTOCHROME P450 FAMILY 7"/>
    <property type="match status" value="1"/>
</dbReference>
<feature type="transmembrane region" description="Helical" evidence="8">
    <location>
        <begin position="308"/>
        <end position="332"/>
    </location>
</feature>
<evidence type="ECO:0000256" key="4">
    <source>
        <dbReference type="ARBA" id="ARBA00022723"/>
    </source>
</evidence>
<reference evidence="9 10" key="1">
    <citation type="journal article" date="2016" name="Genome Biol. Evol.">
        <title>Divergent and convergent evolution of fungal pathogenicity.</title>
        <authorList>
            <person name="Shang Y."/>
            <person name="Xiao G."/>
            <person name="Zheng P."/>
            <person name="Cen K."/>
            <person name="Zhan S."/>
            <person name="Wang C."/>
        </authorList>
    </citation>
    <scope>NUCLEOTIDE SEQUENCE [LARGE SCALE GENOMIC DNA]</scope>
    <source>
        <strain evidence="9 10">RCEF 4871</strain>
    </source>
</reference>
<evidence type="ECO:0000256" key="1">
    <source>
        <dbReference type="ARBA" id="ARBA00001971"/>
    </source>
</evidence>
<sequence length="543" mass="61530">MDSMTSVGVPVVAVFAALALALVFICVNLPWNDSNPPKIEGTIPLLSNSYQFMTDKKGFLERIKNALNKHELVTINLGGKVFYMTTKPENVQAMFRSQQEMTSDVFILGVMEHIWGMSKEELQMFRADKSGRSKTPLPGTENTPDAQRVWAGHHHVYAEYLSRTRPVLYLATAFSEKLMNMLCAKYPPREWHTVRLNRLFRRDIGELALTTFIGTRIMELQPGFMDCVSEFETIAHNLVWGLPKWMNPYPWKVRKRFHAMTASYLESAWENFDWDGPDADSDWEPNFGSRVSRELAKWMKTTLKPETAAGLMAAFVIGIDANAMAIALWAFMEVVKAPSLFQALKDEVADAFVADVKTGTKSLNIQSLVSLPLLQSVYTEALRMHVSVIITREVHQPTVMSRYRISNGSVIQAPSSVSHYDEKVWGTDEHGASEFWGQRHLKYSESKDASGGIHQKPTFSMAGRSRSYYPYGGGVSMCPGRHFAKYEIMIILAVLTTNFEVDFVRWTNADGTTSDRPAENDSRFFGVVAMPPDRDMEVRWRRV</sequence>
<dbReference type="EMBL" id="AZHC01000021">
    <property type="protein sequence ID" value="OAA39754.1"/>
    <property type="molecule type" value="Genomic_DNA"/>
</dbReference>